<dbReference type="InterPro" id="IPR029762">
    <property type="entry name" value="PGP-I_bact-type"/>
</dbReference>
<keyword evidence="5 9" id="KW-0963">Cytoplasm</keyword>
<dbReference type="HAMAP" id="MF_00417">
    <property type="entry name" value="Pyrrolid_peptidase"/>
    <property type="match status" value="1"/>
</dbReference>
<keyword evidence="11" id="KW-1185">Reference proteome</keyword>
<keyword evidence="6 9" id="KW-0645">Protease</keyword>
<dbReference type="RefSeq" id="WP_212684650.1">
    <property type="nucleotide sequence ID" value="NZ_JAGSPM010000006.1"/>
</dbReference>
<evidence type="ECO:0000256" key="2">
    <source>
        <dbReference type="ARBA" id="ARBA00002280"/>
    </source>
</evidence>
<dbReference type="GO" id="GO:0005829">
    <property type="term" value="C:cytosol"/>
    <property type="evidence" value="ECO:0007669"/>
    <property type="project" value="InterPro"/>
</dbReference>
<proteinExistence type="inferred from homology"/>
<dbReference type="PANTHER" id="PTHR23402:SF1">
    <property type="entry name" value="PYROGLUTAMYL-PEPTIDASE I"/>
    <property type="match status" value="1"/>
</dbReference>
<dbReference type="FunFam" id="3.40.630.20:FF:000001">
    <property type="entry name" value="Pyrrolidone-carboxylate peptidase"/>
    <property type="match status" value="1"/>
</dbReference>
<dbReference type="PANTHER" id="PTHR23402">
    <property type="entry name" value="PROTEASE FAMILY C15 PYROGLUTAMYL-PEPTIDASE I-RELATED"/>
    <property type="match status" value="1"/>
</dbReference>
<comment type="similarity">
    <text evidence="4 9">Belongs to the peptidase C15 family.</text>
</comment>
<name>A0A941DFZ7_9BURK</name>
<evidence type="ECO:0000256" key="9">
    <source>
        <dbReference type="HAMAP-Rule" id="MF_00417"/>
    </source>
</evidence>
<evidence type="ECO:0000256" key="6">
    <source>
        <dbReference type="ARBA" id="ARBA00022670"/>
    </source>
</evidence>
<keyword evidence="7 9" id="KW-0378">Hydrolase</keyword>
<evidence type="ECO:0000256" key="7">
    <source>
        <dbReference type="ARBA" id="ARBA00022801"/>
    </source>
</evidence>
<dbReference type="PRINTS" id="PR00706">
    <property type="entry name" value="PYROGLUPTASE"/>
</dbReference>
<dbReference type="EC" id="3.4.19.3" evidence="9"/>
<dbReference type="InterPro" id="IPR000816">
    <property type="entry name" value="Peptidase_C15"/>
</dbReference>
<evidence type="ECO:0000256" key="8">
    <source>
        <dbReference type="ARBA" id="ARBA00022807"/>
    </source>
</evidence>
<dbReference type="Gene3D" id="3.40.630.20">
    <property type="entry name" value="Peptidase C15, pyroglutamyl peptidase I-like"/>
    <property type="match status" value="1"/>
</dbReference>
<evidence type="ECO:0000256" key="3">
    <source>
        <dbReference type="ARBA" id="ARBA00004496"/>
    </source>
</evidence>
<gene>
    <name evidence="9 10" type="primary">pcp</name>
    <name evidence="10" type="ORF">KDM92_11810</name>
</gene>
<organism evidence="10 11">
    <name type="scientific">Undibacterium baiyunense</name>
    <dbReference type="NCBI Taxonomy" id="2828731"/>
    <lineage>
        <taxon>Bacteria</taxon>
        <taxon>Pseudomonadati</taxon>
        <taxon>Pseudomonadota</taxon>
        <taxon>Betaproteobacteria</taxon>
        <taxon>Burkholderiales</taxon>
        <taxon>Oxalobacteraceae</taxon>
        <taxon>Undibacterium</taxon>
    </lineage>
</organism>
<evidence type="ECO:0000313" key="10">
    <source>
        <dbReference type="EMBL" id="MBR7747271.1"/>
    </source>
</evidence>
<dbReference type="CDD" id="cd00501">
    <property type="entry name" value="Peptidase_C15"/>
    <property type="match status" value="1"/>
</dbReference>
<feature type="active site" evidence="9">
    <location>
        <position position="168"/>
    </location>
</feature>
<comment type="caution">
    <text evidence="10">The sequence shown here is derived from an EMBL/GenBank/DDBJ whole genome shotgun (WGS) entry which is preliminary data.</text>
</comment>
<dbReference type="AlphaFoldDB" id="A0A941DFZ7"/>
<dbReference type="InterPro" id="IPR016125">
    <property type="entry name" value="Peptidase_C15-like"/>
</dbReference>
<evidence type="ECO:0000256" key="1">
    <source>
        <dbReference type="ARBA" id="ARBA00001770"/>
    </source>
</evidence>
<dbReference type="PIRSF" id="PIRSF015592">
    <property type="entry name" value="Prld-crbxl_pptds"/>
    <property type="match status" value="1"/>
</dbReference>
<dbReference type="SUPFAM" id="SSF53182">
    <property type="entry name" value="Pyrrolidone carboxyl peptidase (pyroglutamate aminopeptidase)"/>
    <property type="match status" value="1"/>
</dbReference>
<dbReference type="GO" id="GO:0006508">
    <property type="term" value="P:proteolysis"/>
    <property type="evidence" value="ECO:0007669"/>
    <property type="project" value="UniProtKB-KW"/>
</dbReference>
<dbReference type="EMBL" id="JAGSPM010000006">
    <property type="protein sequence ID" value="MBR7747271.1"/>
    <property type="molecule type" value="Genomic_DNA"/>
</dbReference>
<dbReference type="GO" id="GO:0016920">
    <property type="term" value="F:pyroglutamyl-peptidase activity"/>
    <property type="evidence" value="ECO:0007669"/>
    <property type="project" value="UniProtKB-UniRule"/>
</dbReference>
<dbReference type="Pfam" id="PF01470">
    <property type="entry name" value="Peptidase_C15"/>
    <property type="match status" value="1"/>
</dbReference>
<dbReference type="Proteomes" id="UP000680158">
    <property type="component" value="Unassembled WGS sequence"/>
</dbReference>
<feature type="active site" evidence="9">
    <location>
        <position position="144"/>
    </location>
</feature>
<dbReference type="NCBIfam" id="NF009676">
    <property type="entry name" value="PRK13197.1"/>
    <property type="match status" value="1"/>
</dbReference>
<dbReference type="NCBIfam" id="TIGR00504">
    <property type="entry name" value="pyro_pdase"/>
    <property type="match status" value="1"/>
</dbReference>
<evidence type="ECO:0000256" key="4">
    <source>
        <dbReference type="ARBA" id="ARBA00006641"/>
    </source>
</evidence>
<accession>A0A941DFZ7</accession>
<feature type="active site" evidence="9">
    <location>
        <position position="81"/>
    </location>
</feature>
<protein>
    <recommendedName>
        <fullName evidence="9">Pyrrolidone-carboxylate peptidase</fullName>
        <ecNumber evidence="9">3.4.19.3</ecNumber>
    </recommendedName>
    <alternativeName>
        <fullName evidence="9">5-oxoprolyl-peptidase</fullName>
    </alternativeName>
    <alternativeName>
        <fullName evidence="9">Pyroglutamyl-peptidase I</fullName>
        <shortName evidence="9">PGP-I</shortName>
        <shortName evidence="9">Pyrase</shortName>
    </alternativeName>
</protein>
<evidence type="ECO:0000313" key="11">
    <source>
        <dbReference type="Proteomes" id="UP000680158"/>
    </source>
</evidence>
<comment type="subcellular location">
    <subcellularLocation>
        <location evidence="3 9">Cytoplasm</location>
    </subcellularLocation>
</comment>
<comment type="catalytic activity">
    <reaction evidence="1 9">
        <text>Release of an N-terminal pyroglutamyl group from a polypeptide, the second amino acid generally not being Pro.</text>
        <dbReference type="EC" id="3.4.19.3"/>
    </reaction>
</comment>
<evidence type="ECO:0000256" key="5">
    <source>
        <dbReference type="ARBA" id="ARBA00022490"/>
    </source>
</evidence>
<sequence length="220" mass="24086">MPTILLTGFEPFDRETINPSWELVQQFTGRSFGNDYQVQVAQLACEFGNAIDQLVDLLDHHQPEIVVCIGQAGGRADFSIERVAINLDDARIPDNAGAQPIDQSIVTDGPAAYFSSLPLKKIISKLRDHGIPTNISHTAGTYVCNHVFYGLMHYANTHPQLRHAGFVHIPYLPAQACHHPGAASMSLESLEKALVLLVETILDEDAFADTSMQFSTGTIC</sequence>
<dbReference type="InterPro" id="IPR036440">
    <property type="entry name" value="Peptidase_C15-like_sf"/>
</dbReference>
<reference evidence="10 11" key="1">
    <citation type="submission" date="2021-04" db="EMBL/GenBank/DDBJ databases">
        <title>novel species isolated from subtropical streams in China.</title>
        <authorList>
            <person name="Lu H."/>
        </authorList>
    </citation>
    <scope>NUCLEOTIDE SEQUENCE [LARGE SCALE GENOMIC DNA]</scope>
    <source>
        <strain evidence="10 11">BYS107W</strain>
    </source>
</reference>
<comment type="subunit">
    <text evidence="9">Homotetramer.</text>
</comment>
<comment type="function">
    <text evidence="2 9">Removes 5-oxoproline from various penultimate amino acid residues except L-proline.</text>
</comment>
<keyword evidence="8 9" id="KW-0788">Thiol protease</keyword>